<dbReference type="AlphaFoldDB" id="A0A9P9WCF6"/>
<dbReference type="Proteomes" id="UP000829685">
    <property type="component" value="Unassembled WGS sequence"/>
</dbReference>
<sequence length="180" mass="19587">MDISSLLCCIFSDSRIALRSESPSCQPIVYRKPRPTAPPQWQISTPDSFDATVAKVVNILRSADERGFTLSKQIDDAIGVEGWTEWVAERVLEVIEGVLKEGREKMAQAMVEAYDKASEAANAVFHFAKDHPVITAVLLTIIAIGVLTILAPVIVEALGFAELGPVEGITSNSSYIHFTV</sequence>
<evidence type="ECO:0000313" key="2">
    <source>
        <dbReference type="EMBL" id="KAI1857103.1"/>
    </source>
</evidence>
<proteinExistence type="predicted"/>
<comment type="caution">
    <text evidence="2">The sequence shown here is derived from an EMBL/GenBank/DDBJ whole genome shotgun (WGS) entry which is preliminary data.</text>
</comment>
<reference evidence="2" key="1">
    <citation type="submission" date="2021-03" db="EMBL/GenBank/DDBJ databases">
        <title>Revisited historic fungal species revealed as producer of novel bioactive compounds through whole genome sequencing and comparative genomics.</title>
        <authorList>
            <person name="Vignolle G.A."/>
            <person name="Hochenegger N."/>
            <person name="Mach R.L."/>
            <person name="Mach-Aigner A.R."/>
            <person name="Javad Rahimi M."/>
            <person name="Salim K.A."/>
            <person name="Chan C.M."/>
            <person name="Lim L.B.L."/>
            <person name="Cai F."/>
            <person name="Druzhinina I.S."/>
            <person name="U'Ren J.M."/>
            <person name="Derntl C."/>
        </authorList>
    </citation>
    <scope>NUCLEOTIDE SEQUENCE</scope>
    <source>
        <strain evidence="2">TUCIM 5799</strain>
    </source>
</reference>
<evidence type="ECO:0000313" key="3">
    <source>
        <dbReference type="Proteomes" id="UP000829685"/>
    </source>
</evidence>
<evidence type="ECO:0000256" key="1">
    <source>
        <dbReference type="SAM" id="Phobius"/>
    </source>
</evidence>
<keyword evidence="1" id="KW-1133">Transmembrane helix</keyword>
<keyword evidence="1" id="KW-0472">Membrane</keyword>
<keyword evidence="3" id="KW-1185">Reference proteome</keyword>
<keyword evidence="1" id="KW-0812">Transmembrane</keyword>
<protein>
    <submittedName>
        <fullName evidence="2">Uncharacterized protein</fullName>
    </submittedName>
</protein>
<organism evidence="2 3">
    <name type="scientific">Neoarthrinium moseri</name>
    <dbReference type="NCBI Taxonomy" id="1658444"/>
    <lineage>
        <taxon>Eukaryota</taxon>
        <taxon>Fungi</taxon>
        <taxon>Dikarya</taxon>
        <taxon>Ascomycota</taxon>
        <taxon>Pezizomycotina</taxon>
        <taxon>Sordariomycetes</taxon>
        <taxon>Xylariomycetidae</taxon>
        <taxon>Amphisphaeriales</taxon>
        <taxon>Apiosporaceae</taxon>
        <taxon>Neoarthrinium</taxon>
    </lineage>
</organism>
<name>A0A9P9WCF6_9PEZI</name>
<gene>
    <name evidence="2" type="ORF">JX265_011304</name>
</gene>
<accession>A0A9P9WCF6</accession>
<feature type="transmembrane region" description="Helical" evidence="1">
    <location>
        <begin position="133"/>
        <end position="155"/>
    </location>
</feature>
<dbReference type="EMBL" id="JAFIMR010000041">
    <property type="protein sequence ID" value="KAI1857103.1"/>
    <property type="molecule type" value="Genomic_DNA"/>
</dbReference>